<accession>A0AAN6MCW7</accession>
<dbReference type="GO" id="GO:0016651">
    <property type="term" value="F:oxidoreductase activity, acting on NAD(P)H"/>
    <property type="evidence" value="ECO:0007669"/>
    <property type="project" value="InterPro"/>
</dbReference>
<dbReference type="CDD" id="cd08249">
    <property type="entry name" value="enoyl_reductase_like"/>
    <property type="match status" value="1"/>
</dbReference>
<comment type="similarity">
    <text evidence="1">Belongs to the zinc-containing alcohol dehydrogenase family.</text>
</comment>
<dbReference type="EMBL" id="MU856074">
    <property type="protein sequence ID" value="KAK3897761.1"/>
    <property type="molecule type" value="Genomic_DNA"/>
</dbReference>
<gene>
    <name evidence="4" type="ORF">C8A05DRAFT_47719</name>
</gene>
<feature type="domain" description="Enoyl reductase (ER)" evidence="3">
    <location>
        <begin position="28"/>
        <end position="354"/>
    </location>
</feature>
<protein>
    <submittedName>
        <fullName evidence="4">Chaperonin 10-like protein</fullName>
    </submittedName>
</protein>
<dbReference type="InterPro" id="IPR011032">
    <property type="entry name" value="GroES-like_sf"/>
</dbReference>
<evidence type="ECO:0000313" key="5">
    <source>
        <dbReference type="Proteomes" id="UP001303889"/>
    </source>
</evidence>
<dbReference type="SUPFAM" id="SSF51735">
    <property type="entry name" value="NAD(P)-binding Rossmann-fold domains"/>
    <property type="match status" value="1"/>
</dbReference>
<evidence type="ECO:0000256" key="1">
    <source>
        <dbReference type="ARBA" id="ARBA00008072"/>
    </source>
</evidence>
<keyword evidence="5" id="KW-1185">Reference proteome</keyword>
<dbReference type="Proteomes" id="UP001303889">
    <property type="component" value="Unassembled WGS sequence"/>
</dbReference>
<dbReference type="PANTHER" id="PTHR45348:SF2">
    <property type="entry name" value="ZINC-TYPE ALCOHOL DEHYDROGENASE-LIKE PROTEIN C2E1P3.01"/>
    <property type="match status" value="1"/>
</dbReference>
<reference evidence="4" key="2">
    <citation type="submission" date="2023-05" db="EMBL/GenBank/DDBJ databases">
        <authorList>
            <consortium name="Lawrence Berkeley National Laboratory"/>
            <person name="Steindorff A."/>
            <person name="Hensen N."/>
            <person name="Bonometti L."/>
            <person name="Westerberg I."/>
            <person name="Brannstrom I.O."/>
            <person name="Guillou S."/>
            <person name="Cros-Aarteil S."/>
            <person name="Calhoun S."/>
            <person name="Haridas S."/>
            <person name="Kuo A."/>
            <person name="Mondo S."/>
            <person name="Pangilinan J."/>
            <person name="Riley R."/>
            <person name="Labutti K."/>
            <person name="Andreopoulos B."/>
            <person name="Lipzen A."/>
            <person name="Chen C."/>
            <person name="Yanf M."/>
            <person name="Daum C."/>
            <person name="Ng V."/>
            <person name="Clum A."/>
            <person name="Ohm R."/>
            <person name="Martin F."/>
            <person name="Silar P."/>
            <person name="Natvig D."/>
            <person name="Lalanne C."/>
            <person name="Gautier V."/>
            <person name="Ament-Velasquez S.L."/>
            <person name="Kruys A."/>
            <person name="Hutchinson M.I."/>
            <person name="Powell A.J."/>
            <person name="Barry K."/>
            <person name="Miller A.N."/>
            <person name="Grigoriev I.V."/>
            <person name="Debuchy R."/>
            <person name="Gladieux P."/>
            <person name="Thoren M.H."/>
            <person name="Johannesson H."/>
        </authorList>
    </citation>
    <scope>NUCLEOTIDE SEQUENCE</scope>
    <source>
        <strain evidence="4">CBS 103.79</strain>
    </source>
</reference>
<comment type="caution">
    <text evidence="4">The sequence shown here is derived from an EMBL/GenBank/DDBJ whole genome shotgun (WGS) entry which is preliminary data.</text>
</comment>
<dbReference type="SMART" id="SM00829">
    <property type="entry name" value="PKS_ER"/>
    <property type="match status" value="1"/>
</dbReference>
<evidence type="ECO:0000256" key="2">
    <source>
        <dbReference type="ARBA" id="ARBA00023002"/>
    </source>
</evidence>
<reference evidence="4" key="1">
    <citation type="journal article" date="2023" name="Mol. Phylogenet. Evol.">
        <title>Genome-scale phylogeny and comparative genomics of the fungal order Sordariales.</title>
        <authorList>
            <person name="Hensen N."/>
            <person name="Bonometti L."/>
            <person name="Westerberg I."/>
            <person name="Brannstrom I.O."/>
            <person name="Guillou S."/>
            <person name="Cros-Aarteil S."/>
            <person name="Calhoun S."/>
            <person name="Haridas S."/>
            <person name="Kuo A."/>
            <person name="Mondo S."/>
            <person name="Pangilinan J."/>
            <person name="Riley R."/>
            <person name="LaButti K."/>
            <person name="Andreopoulos B."/>
            <person name="Lipzen A."/>
            <person name="Chen C."/>
            <person name="Yan M."/>
            <person name="Daum C."/>
            <person name="Ng V."/>
            <person name="Clum A."/>
            <person name="Steindorff A."/>
            <person name="Ohm R.A."/>
            <person name="Martin F."/>
            <person name="Silar P."/>
            <person name="Natvig D.O."/>
            <person name="Lalanne C."/>
            <person name="Gautier V."/>
            <person name="Ament-Velasquez S.L."/>
            <person name="Kruys A."/>
            <person name="Hutchinson M.I."/>
            <person name="Powell A.J."/>
            <person name="Barry K."/>
            <person name="Miller A.N."/>
            <person name="Grigoriev I.V."/>
            <person name="Debuchy R."/>
            <person name="Gladieux P."/>
            <person name="Hiltunen Thoren M."/>
            <person name="Johannesson H."/>
        </authorList>
    </citation>
    <scope>NUCLEOTIDE SEQUENCE</scope>
    <source>
        <strain evidence="4">CBS 103.79</strain>
    </source>
</reference>
<dbReference type="InterPro" id="IPR020843">
    <property type="entry name" value="ER"/>
</dbReference>
<dbReference type="PANTHER" id="PTHR45348">
    <property type="entry name" value="HYPOTHETICAL OXIDOREDUCTASE (EUROFUNG)"/>
    <property type="match status" value="1"/>
</dbReference>
<dbReference type="SUPFAM" id="SSF50129">
    <property type="entry name" value="GroES-like"/>
    <property type="match status" value="1"/>
</dbReference>
<dbReference type="Gene3D" id="3.90.180.10">
    <property type="entry name" value="Medium-chain alcohol dehydrogenases, catalytic domain"/>
    <property type="match status" value="1"/>
</dbReference>
<name>A0AAN6MCW7_9PEZI</name>
<dbReference type="InterPro" id="IPR013154">
    <property type="entry name" value="ADH-like_N"/>
</dbReference>
<evidence type="ECO:0000313" key="4">
    <source>
        <dbReference type="EMBL" id="KAK3897761.1"/>
    </source>
</evidence>
<dbReference type="InterPro" id="IPR047122">
    <property type="entry name" value="Trans-enoyl_RdTase-like"/>
</dbReference>
<sequence length="358" mass="37924">MQPPQAALLGLVSPISESVLLAGVINPGLRDGVRPETNSPSELLLQNHALAVNPIDWKRRAFGIATPSFPLILGSDVAGTVVAVGEGVRKFRVGDRVLASGDGMVSGRMEQAGFQRYTVVGEAVAARVPKNVGWREAATVGTGLGTAVVGVFEVLGLPLEKDGDGGVNTGEGMLVWGAAGSVGSAAVQLARLAGVGKVFATASPTHHERVRKLGAVEVVDYRSETVVEEIVAAVEREGAKIRWVLDAVSEGDTFARVVEVLSRFEGEKKVAHLLPWPENVSKPADVEATRVNGGRIWGERKDLAAAVFNDRLEKWLETGEFVPSVPRVVEGGLEGLEEALNILRKGVSGEKVVVELEW</sequence>
<dbReference type="AlphaFoldDB" id="A0AAN6MCW7"/>
<dbReference type="InterPro" id="IPR036291">
    <property type="entry name" value="NAD(P)-bd_dom_sf"/>
</dbReference>
<keyword evidence="2" id="KW-0560">Oxidoreductase</keyword>
<organism evidence="4 5">
    <name type="scientific">Staphylotrichum tortipilum</name>
    <dbReference type="NCBI Taxonomy" id="2831512"/>
    <lineage>
        <taxon>Eukaryota</taxon>
        <taxon>Fungi</taxon>
        <taxon>Dikarya</taxon>
        <taxon>Ascomycota</taxon>
        <taxon>Pezizomycotina</taxon>
        <taxon>Sordariomycetes</taxon>
        <taxon>Sordariomycetidae</taxon>
        <taxon>Sordariales</taxon>
        <taxon>Chaetomiaceae</taxon>
        <taxon>Staphylotrichum</taxon>
    </lineage>
</organism>
<dbReference type="Gene3D" id="3.40.50.720">
    <property type="entry name" value="NAD(P)-binding Rossmann-like Domain"/>
    <property type="match status" value="1"/>
</dbReference>
<dbReference type="Pfam" id="PF08240">
    <property type="entry name" value="ADH_N"/>
    <property type="match status" value="1"/>
</dbReference>
<evidence type="ECO:0000259" key="3">
    <source>
        <dbReference type="SMART" id="SM00829"/>
    </source>
</evidence>
<proteinExistence type="inferred from homology"/>
<dbReference type="InterPro" id="IPR013149">
    <property type="entry name" value="ADH-like_C"/>
</dbReference>
<dbReference type="Pfam" id="PF00107">
    <property type="entry name" value="ADH_zinc_N"/>
    <property type="match status" value="1"/>
</dbReference>